<evidence type="ECO:0000313" key="5">
    <source>
        <dbReference type="Proteomes" id="UP000324897"/>
    </source>
</evidence>
<dbReference type="InterPro" id="IPR033734">
    <property type="entry name" value="Jacalin-like_lectin_dom_plant"/>
</dbReference>
<dbReference type="InterPro" id="IPR001229">
    <property type="entry name" value="Jacalin-like_lectin_dom"/>
</dbReference>
<proteinExistence type="predicted"/>
<feature type="region of interest" description="Disordered" evidence="2">
    <location>
        <begin position="1"/>
        <end position="51"/>
    </location>
</feature>
<dbReference type="PROSITE" id="PS51752">
    <property type="entry name" value="JACALIN_LECTIN"/>
    <property type="match status" value="1"/>
</dbReference>
<dbReference type="OrthoDB" id="693107at2759"/>
<dbReference type="EMBL" id="RWGY01000013">
    <property type="protein sequence ID" value="TVU23360.1"/>
    <property type="molecule type" value="Genomic_DNA"/>
</dbReference>
<dbReference type="GO" id="GO:0030246">
    <property type="term" value="F:carbohydrate binding"/>
    <property type="evidence" value="ECO:0007669"/>
    <property type="project" value="UniProtKB-KW"/>
</dbReference>
<evidence type="ECO:0000256" key="1">
    <source>
        <dbReference type="ARBA" id="ARBA00022734"/>
    </source>
</evidence>
<reference evidence="4 5" key="1">
    <citation type="journal article" date="2019" name="Sci. Rep.">
        <title>A high-quality genome of Eragrostis curvula grass provides insights into Poaceae evolution and supports new strategies to enhance forage quality.</title>
        <authorList>
            <person name="Carballo J."/>
            <person name="Santos B.A.C.M."/>
            <person name="Zappacosta D."/>
            <person name="Garbus I."/>
            <person name="Selva J.P."/>
            <person name="Gallo C.A."/>
            <person name="Diaz A."/>
            <person name="Albertini E."/>
            <person name="Caccamo M."/>
            <person name="Echenique V."/>
        </authorList>
    </citation>
    <scope>NUCLEOTIDE SEQUENCE [LARGE SCALE GENOMIC DNA]</scope>
    <source>
        <strain evidence="5">cv. Victoria</strain>
        <tissue evidence="4">Leaf</tissue>
    </source>
</reference>
<dbReference type="Pfam" id="PF01419">
    <property type="entry name" value="Jacalin"/>
    <property type="match status" value="1"/>
</dbReference>
<accession>A0A5J9UJJ5</accession>
<dbReference type="SUPFAM" id="SSF51101">
    <property type="entry name" value="Mannose-binding lectins"/>
    <property type="match status" value="1"/>
</dbReference>
<dbReference type="Gramene" id="TVU23360">
    <property type="protein sequence ID" value="TVU23360"/>
    <property type="gene ID" value="EJB05_25720"/>
</dbReference>
<feature type="domain" description="Jacalin-type lectin" evidence="3">
    <location>
        <begin position="26"/>
        <end position="163"/>
    </location>
</feature>
<dbReference type="CDD" id="cd09612">
    <property type="entry name" value="Jacalin"/>
    <property type="match status" value="1"/>
</dbReference>
<evidence type="ECO:0000313" key="4">
    <source>
        <dbReference type="EMBL" id="TVU23360.1"/>
    </source>
</evidence>
<dbReference type="Gene3D" id="2.100.10.30">
    <property type="entry name" value="Jacalin-like lectin domain"/>
    <property type="match status" value="1"/>
</dbReference>
<dbReference type="PANTHER" id="PTHR46506">
    <property type="entry name" value="OS05G0143600 PROTEIN"/>
    <property type="match status" value="1"/>
</dbReference>
<feature type="non-terminal residue" evidence="4">
    <location>
        <position position="1"/>
    </location>
</feature>
<comment type="caution">
    <text evidence="4">The sequence shown here is derived from an EMBL/GenBank/DDBJ whole genome shotgun (WGS) entry which is preliminary data.</text>
</comment>
<keyword evidence="5" id="KW-1185">Reference proteome</keyword>
<organism evidence="4 5">
    <name type="scientific">Eragrostis curvula</name>
    <name type="common">weeping love grass</name>
    <dbReference type="NCBI Taxonomy" id="38414"/>
    <lineage>
        <taxon>Eukaryota</taxon>
        <taxon>Viridiplantae</taxon>
        <taxon>Streptophyta</taxon>
        <taxon>Embryophyta</taxon>
        <taxon>Tracheophyta</taxon>
        <taxon>Spermatophyta</taxon>
        <taxon>Magnoliopsida</taxon>
        <taxon>Liliopsida</taxon>
        <taxon>Poales</taxon>
        <taxon>Poaceae</taxon>
        <taxon>PACMAD clade</taxon>
        <taxon>Chloridoideae</taxon>
        <taxon>Eragrostideae</taxon>
        <taxon>Eragrostidinae</taxon>
        <taxon>Eragrostis</taxon>
    </lineage>
</organism>
<dbReference type="SMART" id="SM00915">
    <property type="entry name" value="Jacalin"/>
    <property type="match status" value="1"/>
</dbReference>
<dbReference type="Proteomes" id="UP000324897">
    <property type="component" value="Chromosome 2"/>
</dbReference>
<keyword evidence="1" id="KW-0430">Lectin</keyword>
<dbReference type="AlphaFoldDB" id="A0A5J9UJJ5"/>
<name>A0A5J9UJJ5_9POAL</name>
<gene>
    <name evidence="4" type="ORF">EJB05_25720</name>
</gene>
<protein>
    <recommendedName>
        <fullName evidence="3">Jacalin-type lectin domain-containing protein</fullName>
    </recommendedName>
</protein>
<dbReference type="InterPro" id="IPR036404">
    <property type="entry name" value="Jacalin-like_lectin_dom_sf"/>
</dbReference>
<sequence>MRRLRSAAKGHGEGRRGGRWRWRSSSPAAAARVGAGGGRSRRGRGEAEAPMHRSHGWVIDSLAFSYIDEAGQRRTAGPWGGFGGQEKTICLGPSEFVKEVSGTTGEYENKIVVRSLKFITNITTYGPFGREQNNGTPFSSYGTVVGFHGRSGVYLDSIGTYTI</sequence>
<evidence type="ECO:0000256" key="2">
    <source>
        <dbReference type="SAM" id="MobiDB-lite"/>
    </source>
</evidence>
<feature type="compositionally biased region" description="Low complexity" evidence="2">
    <location>
        <begin position="23"/>
        <end position="33"/>
    </location>
</feature>
<evidence type="ECO:0000259" key="3">
    <source>
        <dbReference type="PROSITE" id="PS51752"/>
    </source>
</evidence>